<evidence type="ECO:0000313" key="1">
    <source>
        <dbReference type="EMBL" id="CBY12704.1"/>
    </source>
</evidence>
<dbReference type="GO" id="GO:0004623">
    <property type="term" value="F:phospholipase A2 activity"/>
    <property type="evidence" value="ECO:0007669"/>
    <property type="project" value="InterPro"/>
</dbReference>
<reference evidence="1 2" key="1">
    <citation type="journal article" date="2010" name="Science">
        <title>Plasticity of animal genome architecture unmasked by rapid evolution of a pelagic tunicate.</title>
        <authorList>
            <person name="Denoeud F."/>
            <person name="Henriet S."/>
            <person name="Mungpakdee S."/>
            <person name="Aury J.M."/>
            <person name="Da Silva C."/>
            <person name="Brinkmann H."/>
            <person name="Mikhaleva J."/>
            <person name="Olsen L.C."/>
            <person name="Jubin C."/>
            <person name="Canestro C."/>
            <person name="Bouquet J.M."/>
            <person name="Danks G."/>
            <person name="Poulain J."/>
            <person name="Campsteijn C."/>
            <person name="Adamski M."/>
            <person name="Cross I."/>
            <person name="Yadetie F."/>
            <person name="Muffato M."/>
            <person name="Louis A."/>
            <person name="Butcher S."/>
            <person name="Tsagkogeorga G."/>
            <person name="Konrad A."/>
            <person name="Singh S."/>
            <person name="Jensen M.F."/>
            <person name="Cong E.H."/>
            <person name="Eikeseth-Otteraa H."/>
            <person name="Noel B."/>
            <person name="Anthouard V."/>
            <person name="Porcel B.M."/>
            <person name="Kachouri-Lafond R."/>
            <person name="Nishino A."/>
            <person name="Ugolini M."/>
            <person name="Chourrout P."/>
            <person name="Nishida H."/>
            <person name="Aasland R."/>
            <person name="Huzurbazar S."/>
            <person name="Westhof E."/>
            <person name="Delsuc F."/>
            <person name="Lehrach H."/>
            <person name="Reinhardt R."/>
            <person name="Weissenbach J."/>
            <person name="Roy S.W."/>
            <person name="Artiguenave F."/>
            <person name="Postlethwait J.H."/>
            <person name="Manak J.R."/>
            <person name="Thompson E.M."/>
            <person name="Jaillon O."/>
            <person name="Du Pasquier L."/>
            <person name="Boudinot P."/>
            <person name="Liberles D.A."/>
            <person name="Volff J.N."/>
            <person name="Philippe H."/>
            <person name="Lenhard B."/>
            <person name="Roest Crollius H."/>
            <person name="Wincker P."/>
            <person name="Chourrout D."/>
        </authorList>
    </citation>
    <scope>NUCLEOTIDE SEQUENCE [LARGE SCALE GENOMIC DNA]</scope>
</reference>
<dbReference type="GO" id="GO:0050482">
    <property type="term" value="P:arachidonate secretion"/>
    <property type="evidence" value="ECO:0007669"/>
    <property type="project" value="InterPro"/>
</dbReference>
<protein>
    <recommendedName>
        <fullName evidence="3">Phospholipase A2 domain-containing protein</fullName>
    </recommendedName>
</protein>
<sequence length="210" mass="23444">MFKIYEKGKLKEISGGAPVDEIDRSCKHLKECYKCAKQWHGEDCDPASKSYDIFARTGFLAVGNDVGGYEEHSGCERALFECDQQYAKELINTLPFWDVDKTIFSGSWDPQGNPEQCSNGAAMPDRMLTASQMSENDLQMSQVANGGRPRPVEDDPTGAMTRPLMIGLWQNTRELIESKQCCQSNEGLLTPFNPQKKQCCSGKPMPLRSC</sequence>
<dbReference type="OrthoDB" id="10353977at2759"/>
<organism evidence="1 2">
    <name type="scientific">Oikopleura dioica</name>
    <name type="common">Tunicate</name>
    <dbReference type="NCBI Taxonomy" id="34765"/>
    <lineage>
        <taxon>Eukaryota</taxon>
        <taxon>Metazoa</taxon>
        <taxon>Chordata</taxon>
        <taxon>Tunicata</taxon>
        <taxon>Appendicularia</taxon>
        <taxon>Copelata</taxon>
        <taxon>Oikopleuridae</taxon>
        <taxon>Oikopleura</taxon>
    </lineage>
</organism>
<dbReference type="AlphaFoldDB" id="E4XSJ2"/>
<dbReference type="Gene3D" id="1.20.90.10">
    <property type="entry name" value="Phospholipase A2 domain"/>
    <property type="match status" value="1"/>
</dbReference>
<evidence type="ECO:0000313" key="2">
    <source>
        <dbReference type="Proteomes" id="UP000001307"/>
    </source>
</evidence>
<dbReference type="InterPro" id="IPR036444">
    <property type="entry name" value="PLipase_A2_dom_sf"/>
</dbReference>
<dbReference type="InParanoid" id="E4XSJ2"/>
<accession>E4XSJ2</accession>
<name>E4XSJ2_OIKDI</name>
<evidence type="ECO:0008006" key="3">
    <source>
        <dbReference type="Google" id="ProtNLM"/>
    </source>
</evidence>
<dbReference type="SUPFAM" id="SSF48619">
    <property type="entry name" value="Phospholipase A2, PLA2"/>
    <property type="match status" value="1"/>
</dbReference>
<proteinExistence type="predicted"/>
<keyword evidence="2" id="KW-1185">Reference proteome</keyword>
<dbReference type="Proteomes" id="UP000001307">
    <property type="component" value="Unassembled WGS sequence"/>
</dbReference>
<gene>
    <name evidence="1" type="ORF">GSOID_T00002763001</name>
</gene>
<dbReference type="EMBL" id="FN653136">
    <property type="protein sequence ID" value="CBY12704.1"/>
    <property type="molecule type" value="Genomic_DNA"/>
</dbReference>
<dbReference type="GO" id="GO:0006644">
    <property type="term" value="P:phospholipid metabolic process"/>
    <property type="evidence" value="ECO:0007669"/>
    <property type="project" value="InterPro"/>
</dbReference>